<dbReference type="PIRSF" id="PIRSF037031">
    <property type="entry name" value="Redox_disulphide_2"/>
    <property type="match status" value="1"/>
</dbReference>
<dbReference type="InterPro" id="IPR012336">
    <property type="entry name" value="Thioredoxin-like_fold"/>
</dbReference>
<gene>
    <name evidence="4" type="ORF">SAMN02745221_02041</name>
</gene>
<dbReference type="OrthoDB" id="9800630at2"/>
<evidence type="ECO:0000313" key="4">
    <source>
        <dbReference type="EMBL" id="SHH26098.1"/>
    </source>
</evidence>
<dbReference type="InterPro" id="IPR036249">
    <property type="entry name" value="Thioredoxin-like_sf"/>
</dbReference>
<feature type="active site" description="Nucleophile" evidence="1">
    <location>
        <position position="13"/>
    </location>
</feature>
<dbReference type="Pfam" id="PF13192">
    <property type="entry name" value="Thioredoxin_3"/>
    <property type="match status" value="1"/>
</dbReference>
<dbReference type="STRING" id="1123382.SAMN02745221_02041"/>
<feature type="domain" description="Thioredoxin-like fold" evidence="3">
    <location>
        <begin position="1"/>
        <end position="76"/>
    </location>
</feature>
<feature type="active site" description="Nucleophile" evidence="1">
    <location>
        <position position="10"/>
    </location>
</feature>
<keyword evidence="2" id="KW-1015">Disulfide bond</keyword>
<keyword evidence="2" id="KW-0676">Redox-active center</keyword>
<dbReference type="PANTHER" id="PTHR36450:SF1">
    <property type="entry name" value="THIOREDOXIN"/>
    <property type="match status" value="1"/>
</dbReference>
<evidence type="ECO:0000313" key="5">
    <source>
        <dbReference type="Proteomes" id="UP000242329"/>
    </source>
</evidence>
<dbReference type="Gene3D" id="3.40.30.10">
    <property type="entry name" value="Glutaredoxin"/>
    <property type="match status" value="1"/>
</dbReference>
<organism evidence="4 5">
    <name type="scientific">Thermosyntropha lipolytica DSM 11003</name>
    <dbReference type="NCBI Taxonomy" id="1123382"/>
    <lineage>
        <taxon>Bacteria</taxon>
        <taxon>Bacillati</taxon>
        <taxon>Bacillota</taxon>
        <taxon>Clostridia</taxon>
        <taxon>Eubacteriales</taxon>
        <taxon>Syntrophomonadaceae</taxon>
        <taxon>Thermosyntropha</taxon>
    </lineage>
</organism>
<dbReference type="Proteomes" id="UP000242329">
    <property type="component" value="Unassembled WGS sequence"/>
</dbReference>
<keyword evidence="5" id="KW-1185">Reference proteome</keyword>
<dbReference type="AlphaFoldDB" id="A0A1M5RJ24"/>
<proteinExistence type="predicted"/>
<name>A0A1M5RJ24_9FIRM</name>
<evidence type="ECO:0000256" key="1">
    <source>
        <dbReference type="PIRSR" id="PIRSR037031-50"/>
    </source>
</evidence>
<feature type="disulfide bond" description="Redox-active" evidence="2">
    <location>
        <begin position="10"/>
        <end position="13"/>
    </location>
</feature>
<dbReference type="InterPro" id="IPR005243">
    <property type="entry name" value="THIRX-like_proc"/>
</dbReference>
<accession>A0A1M5RJ24</accession>
<evidence type="ECO:0000259" key="3">
    <source>
        <dbReference type="Pfam" id="PF13192"/>
    </source>
</evidence>
<dbReference type="NCBIfam" id="TIGR00412">
    <property type="entry name" value="redox_disulf_2"/>
    <property type="match status" value="1"/>
</dbReference>
<dbReference type="PANTHER" id="PTHR36450">
    <property type="entry name" value="THIOREDOXIN"/>
    <property type="match status" value="1"/>
</dbReference>
<dbReference type="SUPFAM" id="SSF52833">
    <property type="entry name" value="Thioredoxin-like"/>
    <property type="match status" value="1"/>
</dbReference>
<reference evidence="5" key="1">
    <citation type="submission" date="2016-11" db="EMBL/GenBank/DDBJ databases">
        <authorList>
            <person name="Varghese N."/>
            <person name="Submissions S."/>
        </authorList>
    </citation>
    <scope>NUCLEOTIDE SEQUENCE [LARGE SCALE GENOMIC DNA]</scope>
    <source>
        <strain evidence="5">DSM 11003</strain>
    </source>
</reference>
<sequence length="84" mass="9413">MKIEVLGTGCAKCNKLAEEVRSALAEMDVAAELTKVEDIKKIMSYKVMMTPALVINGKVKAAGKVLKREEIKKFIQEEMQNRNE</sequence>
<protein>
    <submittedName>
        <fullName evidence="4">Small redox-active disulfide protein 2</fullName>
    </submittedName>
</protein>
<evidence type="ECO:0000256" key="2">
    <source>
        <dbReference type="PIRSR" id="PIRSR037031-51"/>
    </source>
</evidence>
<dbReference type="EMBL" id="FQWY01000050">
    <property type="protein sequence ID" value="SHH26098.1"/>
    <property type="molecule type" value="Genomic_DNA"/>
</dbReference>
<dbReference type="RefSeq" id="WP_073093400.1">
    <property type="nucleotide sequence ID" value="NZ_FQWY01000050.1"/>
</dbReference>